<gene>
    <name evidence="1" type="ORF">RND81_14G064600</name>
</gene>
<proteinExistence type="predicted"/>
<dbReference type="PROSITE" id="PS00387">
    <property type="entry name" value="PPASE"/>
    <property type="match status" value="1"/>
</dbReference>
<dbReference type="AlphaFoldDB" id="A0AAW1GJ86"/>
<evidence type="ECO:0000313" key="2">
    <source>
        <dbReference type="Proteomes" id="UP001443914"/>
    </source>
</evidence>
<accession>A0AAW1GJ86</accession>
<reference evidence="1" key="1">
    <citation type="submission" date="2024-03" db="EMBL/GenBank/DDBJ databases">
        <title>WGS assembly of Saponaria officinalis var. Norfolk2.</title>
        <authorList>
            <person name="Jenkins J."/>
            <person name="Shu S."/>
            <person name="Grimwood J."/>
            <person name="Barry K."/>
            <person name="Goodstein D."/>
            <person name="Schmutz J."/>
            <person name="Leebens-Mack J."/>
            <person name="Osbourn A."/>
        </authorList>
    </citation>
    <scope>NUCLEOTIDE SEQUENCE [LARGE SCALE GENOMIC DNA]</scope>
    <source>
        <strain evidence="1">JIC</strain>
    </source>
</reference>
<evidence type="ECO:0000313" key="1">
    <source>
        <dbReference type="EMBL" id="KAK9664742.1"/>
    </source>
</evidence>
<dbReference type="EMBL" id="JBDFQZ010000014">
    <property type="protein sequence ID" value="KAK9664742.1"/>
    <property type="molecule type" value="Genomic_DNA"/>
</dbReference>
<protein>
    <recommendedName>
        <fullName evidence="3">Small acidic protein 1</fullName>
    </recommendedName>
</protein>
<organism evidence="1 2">
    <name type="scientific">Saponaria officinalis</name>
    <name type="common">Common soapwort</name>
    <name type="synonym">Lychnis saponaria</name>
    <dbReference type="NCBI Taxonomy" id="3572"/>
    <lineage>
        <taxon>Eukaryota</taxon>
        <taxon>Viridiplantae</taxon>
        <taxon>Streptophyta</taxon>
        <taxon>Embryophyta</taxon>
        <taxon>Tracheophyta</taxon>
        <taxon>Spermatophyta</taxon>
        <taxon>Magnoliopsida</taxon>
        <taxon>eudicotyledons</taxon>
        <taxon>Gunneridae</taxon>
        <taxon>Pentapetalae</taxon>
        <taxon>Caryophyllales</taxon>
        <taxon>Caryophyllaceae</taxon>
        <taxon>Caryophylleae</taxon>
        <taxon>Saponaria</taxon>
    </lineage>
</organism>
<dbReference type="Proteomes" id="UP001443914">
    <property type="component" value="Unassembled WGS sequence"/>
</dbReference>
<name>A0AAW1GJ86_SAPOF</name>
<sequence>MKEVPADYMAVMQEHGASMAMDVDDDPLDIFGEGYPAPDTNKLADTDFFNSFSDDFDDSDIN</sequence>
<keyword evidence="2" id="KW-1185">Reference proteome</keyword>
<evidence type="ECO:0008006" key="3">
    <source>
        <dbReference type="Google" id="ProtNLM"/>
    </source>
</evidence>
<comment type="caution">
    <text evidence="1">The sequence shown here is derived from an EMBL/GenBank/DDBJ whole genome shotgun (WGS) entry which is preliminary data.</text>
</comment>